<evidence type="ECO:0000313" key="1">
    <source>
        <dbReference type="EMBL" id="KPI83592.1"/>
    </source>
</evidence>
<reference evidence="1 2" key="1">
    <citation type="journal article" date="2015" name="PLoS Pathog.">
        <title>Leptomonas seymouri: Adaptations to the Dixenous Life Cycle Analyzed by Genome Sequencing, Transcriptome Profiling and Co-infection with Leishmania donovani.</title>
        <authorList>
            <person name="Kraeva N."/>
            <person name="Butenko A."/>
            <person name="Hlavacova J."/>
            <person name="Kostygov A."/>
            <person name="Myskova J."/>
            <person name="Grybchuk D."/>
            <person name="Lestinova T."/>
            <person name="Votypka J."/>
            <person name="Volf P."/>
            <person name="Opperdoes F."/>
            <person name="Flegontov P."/>
            <person name="Lukes J."/>
            <person name="Yurchenko V."/>
        </authorList>
    </citation>
    <scope>NUCLEOTIDE SEQUENCE [LARGE SCALE GENOMIC DNA]</scope>
    <source>
        <strain evidence="1 2">ATCC 30220</strain>
    </source>
</reference>
<dbReference type="VEuPathDB" id="TriTrypDB:Lsey_0352_0020"/>
<dbReference type="InterPro" id="IPR036291">
    <property type="entry name" value="NAD(P)-bd_dom_sf"/>
</dbReference>
<sequence>MSQSFPRREAYDWNAGVRVRVQRACQTPYYSLFREENTRQADSTYEGRLGVASAASYPTIQEDGCRLLYFPYQNKVSALRTRREAEDVAPETVTLVGAMGTVGKFVAEQYLRRGVCVTVLAHDIEKAKTLFLPIADGRQGRNRAASMGYVQLGPSAQMPTLTVAEDYNDPQRENRRVLRYEFRSSSTTSSTAASDSKSVPSSSKANAEGQLVTLELIEGDVASAGDLEFSMRHASVVFYLASALEEANCTSSWASGCPSSPSLSWLSPSSWFGSRRRFGSFLLAFDACRRVDAHFVALSPLWVHGSRLSPFYWYRRLVSYPRGYCKAVHLQEQTLLSQLGNPSPRCYFGVDELDEKQFGGDWNYWRRIWLSTELPDDLTLPSRSPVRFSLFRLSDVVFPSFNERMVAAKNNRVDDCVHVNPVQQGDLDARLLSNALVKSVALCKSVVQSRIDVGGQLRSGVDMHDAGAMFDLFEHFRNE</sequence>
<dbReference type="Proteomes" id="UP000038009">
    <property type="component" value="Unassembled WGS sequence"/>
</dbReference>
<dbReference type="EMBL" id="LJSK01000352">
    <property type="protein sequence ID" value="KPI83592.1"/>
    <property type="molecule type" value="Genomic_DNA"/>
</dbReference>
<comment type="caution">
    <text evidence="1">The sequence shown here is derived from an EMBL/GenBank/DDBJ whole genome shotgun (WGS) entry which is preliminary data.</text>
</comment>
<accession>A0A0N1HZN2</accession>
<proteinExistence type="predicted"/>
<dbReference type="AlphaFoldDB" id="A0A0N1HZN2"/>
<evidence type="ECO:0000313" key="2">
    <source>
        <dbReference type="Proteomes" id="UP000038009"/>
    </source>
</evidence>
<keyword evidence="2" id="KW-1185">Reference proteome</keyword>
<dbReference type="OMA" id="CRRVDAH"/>
<name>A0A0N1HZN2_LEPSE</name>
<dbReference type="Gene3D" id="3.40.50.720">
    <property type="entry name" value="NAD(P)-binding Rossmann-like Domain"/>
    <property type="match status" value="1"/>
</dbReference>
<organism evidence="1 2">
    <name type="scientific">Leptomonas seymouri</name>
    <dbReference type="NCBI Taxonomy" id="5684"/>
    <lineage>
        <taxon>Eukaryota</taxon>
        <taxon>Discoba</taxon>
        <taxon>Euglenozoa</taxon>
        <taxon>Kinetoplastea</taxon>
        <taxon>Metakinetoplastina</taxon>
        <taxon>Trypanosomatida</taxon>
        <taxon>Trypanosomatidae</taxon>
        <taxon>Leishmaniinae</taxon>
        <taxon>Leptomonas</taxon>
    </lineage>
</organism>
<dbReference type="OrthoDB" id="270967at2759"/>
<dbReference type="SUPFAM" id="SSF51735">
    <property type="entry name" value="NAD(P)-binding Rossmann-fold domains"/>
    <property type="match status" value="1"/>
</dbReference>
<protein>
    <submittedName>
        <fullName evidence="1">Uncharacterized protein</fullName>
    </submittedName>
</protein>
<gene>
    <name evidence="1" type="ORF">ABL78_7365</name>
</gene>